<evidence type="ECO:0000256" key="7">
    <source>
        <dbReference type="ARBA" id="ARBA00023136"/>
    </source>
</evidence>
<comment type="subcellular location">
    <subcellularLocation>
        <location evidence="1">Membrane</location>
        <topology evidence="1">Multi-pass membrane protein</topology>
    </subcellularLocation>
</comment>
<evidence type="ECO:0000256" key="1">
    <source>
        <dbReference type="ARBA" id="ARBA00004141"/>
    </source>
</evidence>
<reference evidence="9" key="1">
    <citation type="submission" date="2016-08" db="EMBL/GenBank/DDBJ databases">
        <title>Complete Genome Seqeunce of Paenibacillus sp. BIHB 4019 from tea rhizoplane.</title>
        <authorList>
            <person name="Thakur R."/>
            <person name="Swarnkar M.K."/>
            <person name="Gulati A."/>
        </authorList>
    </citation>
    <scope>NUCLEOTIDE SEQUENCE [LARGE SCALE GENOMIC DNA]</scope>
    <source>
        <strain evidence="9">BIHB4019</strain>
    </source>
</reference>
<dbReference type="AlphaFoldDB" id="A0A1B2DL47"/>
<evidence type="ECO:0000256" key="3">
    <source>
        <dbReference type="ARBA" id="ARBA00022448"/>
    </source>
</evidence>
<evidence type="ECO:0000256" key="8">
    <source>
        <dbReference type="SAM" id="Phobius"/>
    </source>
</evidence>
<organism evidence="9">
    <name type="scientific">Paenibacillus sp. BIHB 4019</name>
    <dbReference type="NCBI Taxonomy" id="1870819"/>
    <lineage>
        <taxon>Bacteria</taxon>
        <taxon>Bacillati</taxon>
        <taxon>Bacillota</taxon>
        <taxon>Bacilli</taxon>
        <taxon>Bacillales</taxon>
        <taxon>Paenibacillaceae</taxon>
        <taxon>Paenibacillus</taxon>
    </lineage>
</organism>
<dbReference type="GO" id="GO:0016020">
    <property type="term" value="C:membrane"/>
    <property type="evidence" value="ECO:0007669"/>
    <property type="project" value="UniProtKB-SubCell"/>
</dbReference>
<feature type="transmembrane region" description="Helical" evidence="8">
    <location>
        <begin position="220"/>
        <end position="240"/>
    </location>
</feature>
<protein>
    <submittedName>
        <fullName evidence="9">Spore gernimation protein</fullName>
    </submittedName>
</protein>
<feature type="transmembrane region" description="Helical" evidence="8">
    <location>
        <begin position="272"/>
        <end position="298"/>
    </location>
</feature>
<name>A0A1B2DL47_9BACL</name>
<dbReference type="EMBL" id="CP016808">
    <property type="protein sequence ID" value="ANY68448.1"/>
    <property type="molecule type" value="Genomic_DNA"/>
</dbReference>
<keyword evidence="7 8" id="KW-0472">Membrane</keyword>
<keyword evidence="3" id="KW-0813">Transport</keyword>
<comment type="similarity">
    <text evidence="2">Belongs to the amino acid-polyamine-organocation (APC) superfamily. Spore germination protein (SGP) (TC 2.A.3.9) family.</text>
</comment>
<feature type="transmembrane region" description="Helical" evidence="8">
    <location>
        <begin position="334"/>
        <end position="356"/>
    </location>
</feature>
<keyword evidence="4" id="KW-0309">Germination</keyword>
<dbReference type="NCBIfam" id="TIGR00912">
    <property type="entry name" value="2A0309"/>
    <property type="match status" value="1"/>
</dbReference>
<evidence type="ECO:0000313" key="9">
    <source>
        <dbReference type="EMBL" id="ANY68448.1"/>
    </source>
</evidence>
<dbReference type="GO" id="GO:0009847">
    <property type="term" value="P:spore germination"/>
    <property type="evidence" value="ECO:0007669"/>
    <property type="project" value="InterPro"/>
</dbReference>
<keyword evidence="5 8" id="KW-0812">Transmembrane</keyword>
<evidence type="ECO:0000256" key="5">
    <source>
        <dbReference type="ARBA" id="ARBA00022692"/>
    </source>
</evidence>
<sequence length="367" mass="42486">MKSYVGKQITLFQFIAIISGSQVSVAVLSLPRRLAESAGTDGWIAIIIGWAVSLIAGLSIVAVMKYYPDGTLFDLLSEYMGRWAGVLAALLFVLYFFYLMYDGLVRTILVTKTWLLPNTQSSTLMLLMLIPAYSIVRHGIRIVARYAELVIWISLWIPFVYLFTLRHAHWLYLLPIFKEGWMPVLSAVESTIYPMLGMAEIFVLYPYLKYKQYAAKGIIIANSFTSLLYLFVTIICYVYFSPEESRLYNDPVISVLKSIEFKFIERIEVTFIAYYLFIFSLIWIPTMYLITYCISWIIKQESSAIPLRMLIILLVVGTYFYFPTYNVSTYLASQLTWVGLAMEYIFPICLLCFLWLSKLWRKERSSP</sequence>
<feature type="transmembrane region" description="Helical" evidence="8">
    <location>
        <begin position="43"/>
        <end position="67"/>
    </location>
</feature>
<feature type="transmembrane region" description="Helical" evidence="8">
    <location>
        <begin position="192"/>
        <end position="208"/>
    </location>
</feature>
<dbReference type="Gene3D" id="1.20.1740.10">
    <property type="entry name" value="Amino acid/polyamine transporter I"/>
    <property type="match status" value="1"/>
</dbReference>
<evidence type="ECO:0000256" key="4">
    <source>
        <dbReference type="ARBA" id="ARBA00022544"/>
    </source>
</evidence>
<feature type="transmembrane region" description="Helical" evidence="8">
    <location>
        <begin position="79"/>
        <end position="101"/>
    </location>
</feature>
<evidence type="ECO:0000256" key="6">
    <source>
        <dbReference type="ARBA" id="ARBA00022989"/>
    </source>
</evidence>
<keyword evidence="6 8" id="KW-1133">Transmembrane helix</keyword>
<accession>A0A1B2DL47</accession>
<feature type="transmembrane region" description="Helical" evidence="8">
    <location>
        <begin position="305"/>
        <end position="322"/>
    </location>
</feature>
<proteinExistence type="inferred from homology"/>
<dbReference type="InterPro" id="IPR004761">
    <property type="entry name" value="Spore_GerAB"/>
</dbReference>
<dbReference type="PANTHER" id="PTHR34975">
    <property type="entry name" value="SPORE GERMINATION PROTEIN A2"/>
    <property type="match status" value="1"/>
</dbReference>
<dbReference type="PANTHER" id="PTHR34975:SF2">
    <property type="entry name" value="SPORE GERMINATION PROTEIN A2"/>
    <property type="match status" value="1"/>
</dbReference>
<evidence type="ECO:0000256" key="2">
    <source>
        <dbReference type="ARBA" id="ARBA00007998"/>
    </source>
</evidence>
<feature type="transmembrane region" description="Helical" evidence="8">
    <location>
        <begin position="149"/>
        <end position="172"/>
    </location>
</feature>
<dbReference type="RefSeq" id="WP_099519587.1">
    <property type="nucleotide sequence ID" value="NZ_CP016808.1"/>
</dbReference>
<feature type="transmembrane region" description="Helical" evidence="8">
    <location>
        <begin position="12"/>
        <end position="31"/>
    </location>
</feature>
<gene>
    <name evidence="9" type="ORF">BBD42_19700</name>
</gene>
<dbReference type="Pfam" id="PF03845">
    <property type="entry name" value="Spore_permease"/>
    <property type="match status" value="1"/>
</dbReference>